<name>S9S0P0_9RHOB</name>
<dbReference type="InterPro" id="IPR035965">
    <property type="entry name" value="PAS-like_dom_sf"/>
</dbReference>
<dbReference type="SUPFAM" id="SSF55874">
    <property type="entry name" value="ATPase domain of HSP90 chaperone/DNA topoisomerase II/histidine kinase"/>
    <property type="match status" value="1"/>
</dbReference>
<dbReference type="CDD" id="cd00075">
    <property type="entry name" value="HATPase"/>
    <property type="match status" value="1"/>
</dbReference>
<evidence type="ECO:0000256" key="4">
    <source>
        <dbReference type="ARBA" id="ARBA00022679"/>
    </source>
</evidence>
<dbReference type="HOGENOM" id="CLU_777576_0_0_5"/>
<dbReference type="OrthoDB" id="9760752at2"/>
<dbReference type="InterPro" id="IPR003594">
    <property type="entry name" value="HATPase_dom"/>
</dbReference>
<evidence type="ECO:0000256" key="3">
    <source>
        <dbReference type="ARBA" id="ARBA00022553"/>
    </source>
</evidence>
<dbReference type="SMR" id="S9S0P0"/>
<dbReference type="EMBL" id="AOLV01000029">
    <property type="protein sequence ID" value="EPX83800.1"/>
    <property type="molecule type" value="Genomic_DNA"/>
</dbReference>
<dbReference type="Gene3D" id="3.30.450.20">
    <property type="entry name" value="PAS domain"/>
    <property type="match status" value="1"/>
</dbReference>
<evidence type="ECO:0000313" key="9">
    <source>
        <dbReference type="EMBL" id="EPX83800.1"/>
    </source>
</evidence>
<dbReference type="SMART" id="SM00387">
    <property type="entry name" value="HATPase_c"/>
    <property type="match status" value="1"/>
</dbReference>
<accession>S9S0P0</accession>
<evidence type="ECO:0000256" key="7">
    <source>
        <dbReference type="ARBA" id="ARBA00022840"/>
    </source>
</evidence>
<dbReference type="STRING" id="1123069.ruthe_02598"/>
<evidence type="ECO:0000259" key="8">
    <source>
        <dbReference type="PROSITE" id="PS50109"/>
    </source>
</evidence>
<evidence type="ECO:0000313" key="10">
    <source>
        <dbReference type="Proteomes" id="UP000015346"/>
    </source>
</evidence>
<dbReference type="Pfam" id="PF08448">
    <property type="entry name" value="PAS_4"/>
    <property type="match status" value="1"/>
</dbReference>
<dbReference type="Gene3D" id="3.30.565.10">
    <property type="entry name" value="Histidine kinase-like ATPase, C-terminal domain"/>
    <property type="match status" value="1"/>
</dbReference>
<dbReference type="InterPro" id="IPR036890">
    <property type="entry name" value="HATPase_C_sf"/>
</dbReference>
<dbReference type="GO" id="GO:0005524">
    <property type="term" value="F:ATP binding"/>
    <property type="evidence" value="ECO:0007669"/>
    <property type="project" value="UniProtKB-KW"/>
</dbReference>
<dbReference type="InterPro" id="IPR005467">
    <property type="entry name" value="His_kinase_dom"/>
</dbReference>
<dbReference type="Pfam" id="PF07568">
    <property type="entry name" value="HisKA_2"/>
    <property type="match status" value="1"/>
</dbReference>
<organism evidence="9 10">
    <name type="scientific">Rubellimicrobium thermophilum DSM 16684</name>
    <dbReference type="NCBI Taxonomy" id="1123069"/>
    <lineage>
        <taxon>Bacteria</taxon>
        <taxon>Pseudomonadati</taxon>
        <taxon>Pseudomonadota</taxon>
        <taxon>Alphaproteobacteria</taxon>
        <taxon>Rhodobacterales</taxon>
        <taxon>Roseobacteraceae</taxon>
        <taxon>Rubellimicrobium</taxon>
    </lineage>
</organism>
<keyword evidence="10" id="KW-1185">Reference proteome</keyword>
<dbReference type="SUPFAM" id="SSF55785">
    <property type="entry name" value="PYP-like sensor domain (PAS domain)"/>
    <property type="match status" value="1"/>
</dbReference>
<dbReference type="PANTHER" id="PTHR41523:SF8">
    <property type="entry name" value="ETHYLENE RESPONSE SENSOR PROTEIN"/>
    <property type="match status" value="1"/>
</dbReference>
<dbReference type="InterPro" id="IPR011102">
    <property type="entry name" value="Sig_transdc_His_kinase_HWE"/>
</dbReference>
<keyword evidence="3" id="KW-0597">Phosphoprotein</keyword>
<dbReference type="Pfam" id="PF02518">
    <property type="entry name" value="HATPase_c"/>
    <property type="match status" value="1"/>
</dbReference>
<dbReference type="AlphaFoldDB" id="S9S0P0"/>
<dbReference type="InterPro" id="IPR004358">
    <property type="entry name" value="Sig_transdc_His_kin-like_C"/>
</dbReference>
<dbReference type="InterPro" id="IPR013656">
    <property type="entry name" value="PAS_4"/>
</dbReference>
<comment type="catalytic activity">
    <reaction evidence="1">
        <text>ATP + protein L-histidine = ADP + protein N-phospho-L-histidine.</text>
        <dbReference type="EC" id="2.7.13.3"/>
    </reaction>
</comment>
<keyword evidence="4" id="KW-0808">Transferase</keyword>
<feature type="domain" description="Histidine kinase" evidence="8">
    <location>
        <begin position="194"/>
        <end position="383"/>
    </location>
</feature>
<dbReference type="PANTHER" id="PTHR41523">
    <property type="entry name" value="TWO-COMPONENT SYSTEM SENSOR PROTEIN"/>
    <property type="match status" value="1"/>
</dbReference>
<dbReference type="Proteomes" id="UP000015346">
    <property type="component" value="Unassembled WGS sequence"/>
</dbReference>
<dbReference type="PRINTS" id="PR00344">
    <property type="entry name" value="BCTRLSENSOR"/>
</dbReference>
<evidence type="ECO:0000256" key="5">
    <source>
        <dbReference type="ARBA" id="ARBA00022741"/>
    </source>
</evidence>
<dbReference type="RefSeq" id="WP_021098673.1">
    <property type="nucleotide sequence ID" value="NZ_KE557323.1"/>
</dbReference>
<dbReference type="PROSITE" id="PS50109">
    <property type="entry name" value="HIS_KIN"/>
    <property type="match status" value="1"/>
</dbReference>
<keyword evidence="5" id="KW-0547">Nucleotide-binding</keyword>
<dbReference type="InterPro" id="IPR011495">
    <property type="entry name" value="Sig_transdc_His_kin_sub2_dim/P"/>
</dbReference>
<protein>
    <recommendedName>
        <fullName evidence="2">histidine kinase</fullName>
        <ecNumber evidence="2">2.7.13.3</ecNumber>
    </recommendedName>
</protein>
<gene>
    <name evidence="9" type="ORF">ruthe_02598</name>
</gene>
<reference evidence="9 10" key="1">
    <citation type="journal article" date="2013" name="Stand. Genomic Sci.">
        <title>Genome sequence of the reddish-pigmented Rubellimicrobium thermophilum type strain (DSM 16684(T)), a member of the Roseobacter clade.</title>
        <authorList>
            <person name="Fiebig A."/>
            <person name="Riedel T."/>
            <person name="Gronow S."/>
            <person name="Petersen J."/>
            <person name="Klenk H.P."/>
            <person name="Goker M."/>
        </authorList>
    </citation>
    <scope>NUCLEOTIDE SEQUENCE [LARGE SCALE GENOMIC DNA]</scope>
    <source>
        <strain evidence="9 10">DSM 16684</strain>
    </source>
</reference>
<dbReference type="EC" id="2.7.13.3" evidence="2"/>
<keyword evidence="6 9" id="KW-0418">Kinase</keyword>
<proteinExistence type="predicted"/>
<evidence type="ECO:0000256" key="2">
    <source>
        <dbReference type="ARBA" id="ARBA00012438"/>
    </source>
</evidence>
<keyword evidence="7" id="KW-0067">ATP-binding</keyword>
<dbReference type="GO" id="GO:0004673">
    <property type="term" value="F:protein histidine kinase activity"/>
    <property type="evidence" value="ECO:0007669"/>
    <property type="project" value="UniProtKB-EC"/>
</dbReference>
<evidence type="ECO:0000256" key="1">
    <source>
        <dbReference type="ARBA" id="ARBA00000085"/>
    </source>
</evidence>
<comment type="caution">
    <text evidence="9">The sequence shown here is derived from an EMBL/GenBank/DDBJ whole genome shotgun (WGS) entry which is preliminary data.</text>
</comment>
<sequence length="383" mass="40481">MLHTPQDGKDHVIMPQADAALAHGTGLSLAHDLGFVAGIPGGAAGGVGLAVSLLSALPDCVKLLDLDGRLIAMSHAGLCLMEIDDFGAIRGCDWWTLWPSEAEDQLRRAVARARAGETARFTAFCPTAKGTPKWWEVTVAPIRQGKIAEGADGVTALLSVSRDVTAQMEALQEIETRRAEAEVALAQSRLLLREIDHRVKNSLMLIVGLLRMQARQSAGEAEACLSEAAQRVLTVAAVHDQLYRAEMPDAVLLDDYLGHLCTDLAAALRNGDGARIETTLAPLSVTPDRAVALGLILAEVVANAFRHARLGPDNAVHVRLAAEGPGRAQLVVEDDGCGMPERTGQSGLGTRVVLSKAGEIGGEARWSPRQGGGTVFTLDFPLA</sequence>
<dbReference type="SMART" id="SM00911">
    <property type="entry name" value="HWE_HK"/>
    <property type="match status" value="1"/>
</dbReference>
<evidence type="ECO:0000256" key="6">
    <source>
        <dbReference type="ARBA" id="ARBA00022777"/>
    </source>
</evidence>